<dbReference type="InterPro" id="IPR000627">
    <property type="entry name" value="Intradiol_dOase_C"/>
</dbReference>
<dbReference type="SUPFAM" id="SSF49482">
    <property type="entry name" value="Aromatic compound dioxygenase"/>
    <property type="match status" value="1"/>
</dbReference>
<keyword evidence="1" id="KW-0732">Signal</keyword>
<dbReference type="GO" id="GO:0008199">
    <property type="term" value="F:ferric iron binding"/>
    <property type="evidence" value="ECO:0007669"/>
    <property type="project" value="InterPro"/>
</dbReference>
<dbReference type="Pfam" id="PF18962">
    <property type="entry name" value="Por_Secre_tail"/>
    <property type="match status" value="1"/>
</dbReference>
<evidence type="ECO:0000313" key="5">
    <source>
        <dbReference type="Proteomes" id="UP000198869"/>
    </source>
</evidence>
<dbReference type="InterPro" id="IPR015889">
    <property type="entry name" value="Intradiol_dOase_core"/>
</dbReference>
<dbReference type="EMBL" id="FNDW01000004">
    <property type="protein sequence ID" value="SDI08684.1"/>
    <property type="molecule type" value="Genomic_DNA"/>
</dbReference>
<evidence type="ECO:0000256" key="1">
    <source>
        <dbReference type="ARBA" id="ARBA00022729"/>
    </source>
</evidence>
<reference evidence="5" key="1">
    <citation type="submission" date="2016-10" db="EMBL/GenBank/DDBJ databases">
        <authorList>
            <person name="Varghese N."/>
            <person name="Submissions S."/>
        </authorList>
    </citation>
    <scope>NUCLEOTIDE SEQUENCE [LARGE SCALE GENOMIC DNA]</scope>
    <source>
        <strain evidence="5">DSM 17071</strain>
    </source>
</reference>
<name>A0A1G8HPY1_9FLAO</name>
<dbReference type="PANTHER" id="PTHR34315:SF1">
    <property type="entry name" value="INTRADIOL RING-CLEAVAGE DIOXYGENASES DOMAIN-CONTAINING PROTEIN-RELATED"/>
    <property type="match status" value="1"/>
</dbReference>
<sequence length="344" mass="37625">MDRKNFLRNSLGLAGIAVATPALLRSNFSPGNISADNTAKTDLTCTVTNTETEGPFPTHTPSSLVQSNIVGDRTGVPFTINIYIKNTNGNCAAYQGVLVDIWHCDKDGNYSEYGGTQMQSANYTNNHFLRGRQTTDASGMVSFTSIFPGWYQSRATHIHVHIYKADGTSLLITQIAFPEGTNSAVYNVNVNGASYGYTKGMTGYTYNSSDNVFSDGTSNEMSTITGSLSAGYILTHTIYVAGAVLGTQEVENTKNFKVEQNYPNPFREETVFPIMLNEKSTVSIDLFDTSGRKLFSVIDKQKLSSGKQEIKMNRNQLKSGMYVAKITIDNSKGKFSEDLKVLVS</sequence>
<dbReference type="OrthoDB" id="9800887at2"/>
<dbReference type="AlphaFoldDB" id="A0A1G8HPY1"/>
<dbReference type="InterPro" id="IPR026444">
    <property type="entry name" value="Secre_tail"/>
</dbReference>
<evidence type="ECO:0000259" key="2">
    <source>
        <dbReference type="Pfam" id="PF00775"/>
    </source>
</evidence>
<dbReference type="GO" id="GO:0016702">
    <property type="term" value="F:oxidoreductase activity, acting on single donors with incorporation of molecular oxygen, incorporation of two atoms of oxygen"/>
    <property type="evidence" value="ECO:0007669"/>
    <property type="project" value="InterPro"/>
</dbReference>
<protein>
    <submittedName>
        <fullName evidence="4">Por secretion system C-terminal sorting domain-containing protein</fullName>
    </submittedName>
</protein>
<dbReference type="RefSeq" id="WP_089856609.1">
    <property type="nucleotide sequence ID" value="NZ_FNDW01000004.1"/>
</dbReference>
<feature type="domain" description="Intradiol ring-cleavage dioxygenases" evidence="2">
    <location>
        <begin position="67"/>
        <end position="178"/>
    </location>
</feature>
<organism evidence="4 5">
    <name type="scientific">Chryseobacterium taeanense</name>
    <dbReference type="NCBI Taxonomy" id="311334"/>
    <lineage>
        <taxon>Bacteria</taxon>
        <taxon>Pseudomonadati</taxon>
        <taxon>Bacteroidota</taxon>
        <taxon>Flavobacteriia</taxon>
        <taxon>Flavobacteriales</taxon>
        <taxon>Weeksellaceae</taxon>
        <taxon>Chryseobacterium group</taxon>
        <taxon>Chryseobacterium</taxon>
    </lineage>
</organism>
<evidence type="ECO:0000259" key="3">
    <source>
        <dbReference type="Pfam" id="PF18962"/>
    </source>
</evidence>
<feature type="domain" description="Secretion system C-terminal sorting" evidence="3">
    <location>
        <begin position="262"/>
        <end position="332"/>
    </location>
</feature>
<keyword evidence="5" id="KW-1185">Reference proteome</keyword>
<dbReference type="Proteomes" id="UP000198869">
    <property type="component" value="Unassembled WGS sequence"/>
</dbReference>
<evidence type="ECO:0000313" key="4">
    <source>
        <dbReference type="EMBL" id="SDI08684.1"/>
    </source>
</evidence>
<dbReference type="NCBIfam" id="TIGR04183">
    <property type="entry name" value="Por_Secre_tail"/>
    <property type="match status" value="1"/>
</dbReference>
<dbReference type="Gene3D" id="2.60.130.10">
    <property type="entry name" value="Aromatic compound dioxygenase"/>
    <property type="match status" value="1"/>
</dbReference>
<accession>A0A1G8HPY1</accession>
<gene>
    <name evidence="4" type="ORF">SAMN05421846_10429</name>
</gene>
<dbReference type="PANTHER" id="PTHR34315">
    <property type="match status" value="1"/>
</dbReference>
<dbReference type="Pfam" id="PF00775">
    <property type="entry name" value="Dioxygenase_C"/>
    <property type="match status" value="1"/>
</dbReference>
<dbReference type="STRING" id="311334.SAMN05421846_10429"/>
<proteinExistence type="predicted"/>